<dbReference type="AlphaFoldDB" id="A0A7W8G9P1"/>
<sequence length="337" mass="37700">MQDDIALDNIAGNAEISAFESRFSEIDSAYFEADESIKDKNLLRKAELLLSDMEKTSENPALKNAFLARLYALSGCLAFDLGKKSLAKKYYESSSSAFKGDARALILARRLGIEKNFDEKTKQFSDKSLLVLEKALISYSSCDYAKALASFDEAFLSLEPFYRRFYGGLRDKSWQLRSAEGGKGLLSLEKLSVLQMILLTNQNPDLLYNYTAGKELSEKDLYKKIAGSGLLNPVSKSLDAENAVTKETSVTRLIAARFLWNLYNQRKNTPHLAAKYSEAYKNKKRSPILDVRLDSPDFDAVLGCVENEIMNLEDGIEFGAEKEVSGIEFNESLGKIK</sequence>
<dbReference type="EMBL" id="JACHFQ010000005">
    <property type="protein sequence ID" value="MBB5226434.1"/>
    <property type="molecule type" value="Genomic_DNA"/>
</dbReference>
<reference evidence="1 2" key="1">
    <citation type="submission" date="2020-08" db="EMBL/GenBank/DDBJ databases">
        <title>Genomic Encyclopedia of Type Strains, Phase IV (KMG-IV): sequencing the most valuable type-strain genomes for metagenomic binning, comparative biology and taxonomic classification.</title>
        <authorList>
            <person name="Goeker M."/>
        </authorList>
    </citation>
    <scope>NUCLEOTIDE SEQUENCE [LARGE SCALE GENOMIC DNA]</scope>
    <source>
        <strain evidence="1 2">DSM 103462</strain>
    </source>
</reference>
<organism evidence="1 2">
    <name type="scientific">Treponema ruminis</name>
    <dbReference type="NCBI Taxonomy" id="744515"/>
    <lineage>
        <taxon>Bacteria</taxon>
        <taxon>Pseudomonadati</taxon>
        <taxon>Spirochaetota</taxon>
        <taxon>Spirochaetia</taxon>
        <taxon>Spirochaetales</taxon>
        <taxon>Treponemataceae</taxon>
        <taxon>Treponema</taxon>
    </lineage>
</organism>
<gene>
    <name evidence="1" type="ORF">HNP76_001807</name>
</gene>
<dbReference type="Proteomes" id="UP000518887">
    <property type="component" value="Unassembled WGS sequence"/>
</dbReference>
<evidence type="ECO:0000313" key="2">
    <source>
        <dbReference type="Proteomes" id="UP000518887"/>
    </source>
</evidence>
<accession>A0A7W8G9P1</accession>
<comment type="caution">
    <text evidence="1">The sequence shown here is derived from an EMBL/GenBank/DDBJ whole genome shotgun (WGS) entry which is preliminary data.</text>
</comment>
<dbReference type="RefSeq" id="WP_184659690.1">
    <property type="nucleotide sequence ID" value="NZ_CP031518.1"/>
</dbReference>
<proteinExistence type="predicted"/>
<keyword evidence="2" id="KW-1185">Reference proteome</keyword>
<protein>
    <submittedName>
        <fullName evidence="1">Tetratricopeptide (TPR) repeat protein</fullName>
    </submittedName>
</protein>
<name>A0A7W8G9P1_9SPIR</name>
<evidence type="ECO:0000313" key="1">
    <source>
        <dbReference type="EMBL" id="MBB5226434.1"/>
    </source>
</evidence>